<evidence type="ECO:0000259" key="3">
    <source>
        <dbReference type="Pfam" id="PF01979"/>
    </source>
</evidence>
<evidence type="ECO:0000256" key="2">
    <source>
        <dbReference type="ARBA" id="ARBA00022801"/>
    </source>
</evidence>
<dbReference type="PANTHER" id="PTHR43794:SF11">
    <property type="entry name" value="AMIDOHYDROLASE-RELATED DOMAIN-CONTAINING PROTEIN"/>
    <property type="match status" value="1"/>
</dbReference>
<keyword evidence="5" id="KW-1185">Reference proteome</keyword>
<dbReference type="Proteomes" id="UP000076400">
    <property type="component" value="Unassembled WGS sequence"/>
</dbReference>
<dbReference type="RefSeq" id="WP_067560206.1">
    <property type="nucleotide sequence ID" value="NZ_LPXN01000171.1"/>
</dbReference>
<dbReference type="InterPro" id="IPR006680">
    <property type="entry name" value="Amidohydro-rel"/>
</dbReference>
<reference evidence="4 5" key="1">
    <citation type="submission" date="2015-12" db="EMBL/GenBank/DDBJ databases">
        <title>Genome sequence of Oceanibaculum pacificum MCCC 1A02656.</title>
        <authorList>
            <person name="Lu L."/>
            <person name="Lai Q."/>
            <person name="Shao Z."/>
            <person name="Qian P."/>
        </authorList>
    </citation>
    <scope>NUCLEOTIDE SEQUENCE [LARGE SCALE GENOMIC DNA]</scope>
    <source>
        <strain evidence="4 5">MCCC 1A02656</strain>
    </source>
</reference>
<dbReference type="SUPFAM" id="SSF51556">
    <property type="entry name" value="Metallo-dependent hydrolases"/>
    <property type="match status" value="1"/>
</dbReference>
<sequence length="486" mass="53129">MTTTRIADIGWAIIWDAAAKRHVYKQGIDIVFTDDRISHIGPGYTEPVDKTIDGKGLMVMPGLVDIHSHLLSENVGRGVTEEIGNPALYMSGVADPKPLFLPGHSMDSDTLAAEGLRAATRMAISELLLSATTTIVDLAIPYEGWLDTLADTGIRAVAAPMYRSAAWVARTGHTVEYAWDEKAGRKSMEAAFRTMDLAVQHPSGLLSAMISPAQVDTCSEEMLRDSNDLAKERNWPITLHTGQCVWDHLEITRRHGLTPVQWLGDIGVLSDRMILAHAIFLDHHSWIRWHTHRDVPLLAETGARVAHCPLVFSRYGQMMESFGQYVKAGVSMAIGTDTQPHNMLEEMRLAATLGRIGGRHVEDTNIGEVFHAATIGGAEALGRDDIGRIAVGAKADIVLVDAAHPIMRPLRDPLRSLVYSAADRAVKEVYVDGRQLVRDGKVLTVDRDEAADTLQKVQADMLQAVSGRDRLGRSAEQVSPLSLARG</sequence>
<dbReference type="SUPFAM" id="SSF51338">
    <property type="entry name" value="Composite domain of metallo-dependent hydrolases"/>
    <property type="match status" value="2"/>
</dbReference>
<dbReference type="AlphaFoldDB" id="A0A154VAD3"/>
<name>A0A154VAD3_9PROT</name>
<dbReference type="Gene3D" id="3.20.20.140">
    <property type="entry name" value="Metal-dependent hydrolases"/>
    <property type="match status" value="1"/>
</dbReference>
<gene>
    <name evidence="4" type="ORF">AUP43_03835</name>
</gene>
<dbReference type="InterPro" id="IPR050287">
    <property type="entry name" value="MTA/SAH_deaminase"/>
</dbReference>
<accession>A0A154VAD3</accession>
<feature type="domain" description="Amidohydrolase-related" evidence="3">
    <location>
        <begin position="58"/>
        <end position="435"/>
    </location>
</feature>
<dbReference type="InterPro" id="IPR032466">
    <property type="entry name" value="Metal_Hydrolase"/>
</dbReference>
<dbReference type="InterPro" id="IPR011059">
    <property type="entry name" value="Metal-dep_hydrolase_composite"/>
</dbReference>
<comment type="similarity">
    <text evidence="1">Belongs to the metallo-dependent hydrolases superfamily. ATZ/TRZ family.</text>
</comment>
<dbReference type="PANTHER" id="PTHR43794">
    <property type="entry name" value="AMINOHYDROLASE SSNA-RELATED"/>
    <property type="match status" value="1"/>
</dbReference>
<comment type="caution">
    <text evidence="4">The sequence shown here is derived from an EMBL/GenBank/DDBJ whole genome shotgun (WGS) entry which is preliminary data.</text>
</comment>
<dbReference type="EMBL" id="LPXN01000171">
    <property type="protein sequence ID" value="KZC98321.1"/>
    <property type="molecule type" value="Genomic_DNA"/>
</dbReference>
<dbReference type="Gene3D" id="2.30.40.10">
    <property type="entry name" value="Urease, subunit C, domain 1"/>
    <property type="match status" value="1"/>
</dbReference>
<dbReference type="OrthoDB" id="9796020at2"/>
<organism evidence="4 5">
    <name type="scientific">Oceanibaculum pacificum</name>
    <dbReference type="NCBI Taxonomy" id="580166"/>
    <lineage>
        <taxon>Bacteria</taxon>
        <taxon>Pseudomonadati</taxon>
        <taxon>Pseudomonadota</taxon>
        <taxon>Alphaproteobacteria</taxon>
        <taxon>Rhodospirillales</taxon>
        <taxon>Oceanibaculaceae</taxon>
        <taxon>Oceanibaculum</taxon>
    </lineage>
</organism>
<evidence type="ECO:0000256" key="1">
    <source>
        <dbReference type="ARBA" id="ARBA00006745"/>
    </source>
</evidence>
<evidence type="ECO:0000313" key="5">
    <source>
        <dbReference type="Proteomes" id="UP000076400"/>
    </source>
</evidence>
<protein>
    <submittedName>
        <fullName evidence="4">N-ethylammeline chlorohydrolase</fullName>
    </submittedName>
</protein>
<dbReference type="Pfam" id="PF01979">
    <property type="entry name" value="Amidohydro_1"/>
    <property type="match status" value="1"/>
</dbReference>
<evidence type="ECO:0000313" key="4">
    <source>
        <dbReference type="EMBL" id="KZC98321.1"/>
    </source>
</evidence>
<keyword evidence="2 4" id="KW-0378">Hydrolase</keyword>
<dbReference type="STRING" id="580166.AUP43_03835"/>
<dbReference type="GO" id="GO:0016810">
    <property type="term" value="F:hydrolase activity, acting on carbon-nitrogen (but not peptide) bonds"/>
    <property type="evidence" value="ECO:0007669"/>
    <property type="project" value="InterPro"/>
</dbReference>
<proteinExistence type="inferred from homology"/>